<evidence type="ECO:0000259" key="5">
    <source>
        <dbReference type="PROSITE" id="PS50977"/>
    </source>
</evidence>
<evidence type="ECO:0000256" key="1">
    <source>
        <dbReference type="ARBA" id="ARBA00023015"/>
    </source>
</evidence>
<keyword evidence="2 4" id="KW-0238">DNA-binding</keyword>
<dbReference type="OrthoDB" id="9789566at2"/>
<dbReference type="GO" id="GO:0003700">
    <property type="term" value="F:DNA-binding transcription factor activity"/>
    <property type="evidence" value="ECO:0007669"/>
    <property type="project" value="TreeGrafter"/>
</dbReference>
<dbReference type="KEGG" id="ttk:TST_1383"/>
<evidence type="ECO:0000256" key="2">
    <source>
        <dbReference type="ARBA" id="ARBA00023125"/>
    </source>
</evidence>
<dbReference type="Pfam" id="PF00440">
    <property type="entry name" value="TetR_N"/>
    <property type="match status" value="1"/>
</dbReference>
<proteinExistence type="predicted"/>
<evidence type="ECO:0000256" key="3">
    <source>
        <dbReference type="ARBA" id="ARBA00023163"/>
    </source>
</evidence>
<keyword evidence="3" id="KW-0804">Transcription</keyword>
<evidence type="ECO:0000313" key="7">
    <source>
        <dbReference type="Proteomes" id="UP000063234"/>
    </source>
</evidence>
<dbReference type="InterPro" id="IPR009057">
    <property type="entry name" value="Homeodomain-like_sf"/>
</dbReference>
<gene>
    <name evidence="6" type="ORF">TST_1383</name>
</gene>
<dbReference type="PATRIC" id="fig|1298851.3.peg.1459"/>
<name>A0A0S3QV44_THET7</name>
<organism evidence="6 7">
    <name type="scientific">Thermosulfidibacter takaii (strain DSM 17441 / JCM 13301 / NBRC 103674 / ABI70S6)</name>
    <dbReference type="NCBI Taxonomy" id="1298851"/>
    <lineage>
        <taxon>Bacteria</taxon>
        <taxon>Pseudomonadati</taxon>
        <taxon>Thermosulfidibacterota</taxon>
        <taxon>Thermosulfidibacteria</taxon>
        <taxon>Thermosulfidibacterales</taxon>
        <taxon>Thermosulfidibacteraceae</taxon>
    </lineage>
</organism>
<dbReference type="PANTHER" id="PTHR30055">
    <property type="entry name" value="HTH-TYPE TRANSCRIPTIONAL REGULATOR RUTR"/>
    <property type="match status" value="1"/>
</dbReference>
<dbReference type="EMBL" id="AP013035">
    <property type="protein sequence ID" value="BAT72170.1"/>
    <property type="molecule type" value="Genomic_DNA"/>
</dbReference>
<reference evidence="7" key="1">
    <citation type="journal article" date="2018" name="Science">
        <title>A primordial and reversible TCA cycle in a facultatively chemolithoautotrophic thermophile.</title>
        <authorList>
            <person name="Nunoura T."/>
            <person name="Chikaraishi Y."/>
            <person name="Izaki R."/>
            <person name="Suwa T."/>
            <person name="Sato T."/>
            <person name="Harada T."/>
            <person name="Mori K."/>
            <person name="Kato Y."/>
            <person name="Miyazaki M."/>
            <person name="Shimamura S."/>
            <person name="Yanagawa K."/>
            <person name="Shuto A."/>
            <person name="Ohkouchi N."/>
            <person name="Fujita N."/>
            <person name="Takaki Y."/>
            <person name="Atomi H."/>
            <person name="Takai K."/>
        </authorList>
    </citation>
    <scope>NUCLEOTIDE SEQUENCE [LARGE SCALE GENOMIC DNA]</scope>
    <source>
        <strain evidence="7">DSM 17441 / JCM 13301 / NBRC 103674 / ABI70S6</strain>
    </source>
</reference>
<sequence length="187" mass="21219">MREKRTKEKILQAAEELFFLKGYDATGIREIAAKAGVNSSMISYYFGGKRGLYRYLLTTHLGDMLEKVMALPDEDELDFIKSFITVHIGTLRKRGKRLAVLLIRELTAESDIGREVFDRYLRRIGEKVIGVLNRAKGKGLLKSLDTELLFAFLVHTDALFAVRFAELDFEEAVNTAFQLFWSGAGIC</sequence>
<dbReference type="Gene3D" id="1.10.357.10">
    <property type="entry name" value="Tetracycline Repressor, domain 2"/>
    <property type="match status" value="1"/>
</dbReference>
<dbReference type="PANTHER" id="PTHR30055:SF234">
    <property type="entry name" value="HTH-TYPE TRANSCRIPTIONAL REGULATOR BETI"/>
    <property type="match status" value="1"/>
</dbReference>
<accession>A0A0S3QV44</accession>
<dbReference type="InterPro" id="IPR001647">
    <property type="entry name" value="HTH_TetR"/>
</dbReference>
<dbReference type="RefSeq" id="WP_068550158.1">
    <property type="nucleotide sequence ID" value="NZ_AP013035.1"/>
</dbReference>
<evidence type="ECO:0000256" key="4">
    <source>
        <dbReference type="PROSITE-ProRule" id="PRU00335"/>
    </source>
</evidence>
<feature type="DNA-binding region" description="H-T-H motif" evidence="4">
    <location>
        <begin position="27"/>
        <end position="46"/>
    </location>
</feature>
<keyword evidence="1" id="KW-0805">Transcription regulation</keyword>
<dbReference type="InterPro" id="IPR036271">
    <property type="entry name" value="Tet_transcr_reg_TetR-rel_C_sf"/>
</dbReference>
<dbReference type="InterPro" id="IPR050109">
    <property type="entry name" value="HTH-type_TetR-like_transc_reg"/>
</dbReference>
<dbReference type="STRING" id="1298851.TST_1383"/>
<dbReference type="SUPFAM" id="SSF46689">
    <property type="entry name" value="Homeodomain-like"/>
    <property type="match status" value="1"/>
</dbReference>
<dbReference type="Proteomes" id="UP000063234">
    <property type="component" value="Chromosome"/>
</dbReference>
<dbReference type="PRINTS" id="PR00455">
    <property type="entry name" value="HTHTETR"/>
</dbReference>
<dbReference type="AlphaFoldDB" id="A0A0S3QV44"/>
<dbReference type="SUPFAM" id="SSF48498">
    <property type="entry name" value="Tetracyclin repressor-like, C-terminal domain"/>
    <property type="match status" value="1"/>
</dbReference>
<dbReference type="PROSITE" id="PS50977">
    <property type="entry name" value="HTH_TETR_2"/>
    <property type="match status" value="1"/>
</dbReference>
<feature type="domain" description="HTH tetR-type" evidence="5">
    <location>
        <begin position="4"/>
        <end position="64"/>
    </location>
</feature>
<keyword evidence="7" id="KW-1185">Reference proteome</keyword>
<evidence type="ECO:0000313" key="6">
    <source>
        <dbReference type="EMBL" id="BAT72170.1"/>
    </source>
</evidence>
<protein>
    <submittedName>
        <fullName evidence="6">TetR/AcrR family transcriptional regulator</fullName>
    </submittedName>
</protein>
<dbReference type="GO" id="GO:0000976">
    <property type="term" value="F:transcription cis-regulatory region binding"/>
    <property type="evidence" value="ECO:0007669"/>
    <property type="project" value="TreeGrafter"/>
</dbReference>